<evidence type="ECO:0000313" key="3">
    <source>
        <dbReference type="Proteomes" id="UP000305654"/>
    </source>
</evidence>
<dbReference type="InterPro" id="IPR014729">
    <property type="entry name" value="Rossmann-like_a/b/a_fold"/>
</dbReference>
<dbReference type="Gene3D" id="3.40.50.620">
    <property type="entry name" value="HUPs"/>
    <property type="match status" value="1"/>
</dbReference>
<dbReference type="GO" id="GO:0016783">
    <property type="term" value="F:sulfurtransferase activity"/>
    <property type="evidence" value="ECO:0007669"/>
    <property type="project" value="InterPro"/>
</dbReference>
<reference evidence="2 3" key="1">
    <citation type="submission" date="2019-05" db="EMBL/GenBank/DDBJ databases">
        <authorList>
            <person name="Pankratov T."/>
            <person name="Grouzdev D."/>
        </authorList>
    </citation>
    <scope>NUCLEOTIDE SEQUENCE [LARGE SCALE GENOMIC DNA]</scope>
    <source>
        <strain evidence="2 3">KEBCLARHB70R</strain>
    </source>
</reference>
<dbReference type="GO" id="GO:0016787">
    <property type="term" value="F:hydrolase activity"/>
    <property type="evidence" value="ECO:0007669"/>
    <property type="project" value="UniProtKB-KW"/>
</dbReference>
<dbReference type="InterPro" id="IPR052188">
    <property type="entry name" value="Ni-pincer_cofactor_biosynth"/>
</dbReference>
<dbReference type="PANTHER" id="PTHR43169">
    <property type="entry name" value="EXSB FAMILY PROTEIN"/>
    <property type="match status" value="1"/>
</dbReference>
<dbReference type="OrthoDB" id="9776919at2"/>
<name>A0A5R9J3Q9_9PROT</name>
<protein>
    <submittedName>
        <fullName evidence="2">Adenine nucleotide alpha hydrolase</fullName>
    </submittedName>
</protein>
<dbReference type="PIRSF" id="PIRSF006661">
    <property type="entry name" value="PP-lp_UCP006661"/>
    <property type="match status" value="1"/>
</dbReference>
<evidence type="ECO:0000256" key="1">
    <source>
        <dbReference type="PIRSR" id="PIRSR006661-1"/>
    </source>
</evidence>
<dbReference type="PANTHER" id="PTHR43169:SF2">
    <property type="entry name" value="NAD_GMP SYNTHASE DOMAIN-CONTAINING PROTEIN"/>
    <property type="match status" value="1"/>
</dbReference>
<evidence type="ECO:0000313" key="2">
    <source>
        <dbReference type="EMBL" id="TLU72265.1"/>
    </source>
</evidence>
<gene>
    <name evidence="2" type="ORF">FE263_13365</name>
</gene>
<comment type="caution">
    <text evidence="2">The sequence shown here is derived from an EMBL/GenBank/DDBJ whole genome shotgun (WGS) entry which is preliminary data.</text>
</comment>
<keyword evidence="2" id="KW-0378">Hydrolase</keyword>
<dbReference type="AlphaFoldDB" id="A0A5R9J3Q9"/>
<sequence length="263" mass="27801">MRANLATLRGTGAAVAVSGGIDSLTLSAAAHAVLGAGVAMHHATSPAVPSEATERTRALAELHGWRLEIFDAGEFADADYRANPVNRCFFCKTSLYGSIVRRLAATGVIVLSGTNTDDLGEYRPGLEAARLHGVRHPFVEAGIDKAMVRRIARLLGLGTLSDLPSAPCLSSRIETGIAIEPATLALVHDVERTVTRRLRPATVRCRVRADGMVVELDPGALAALPAEPSGLLQEIEALARRAGEVRPVRFAPYRTGSAFLVAP</sequence>
<dbReference type="Proteomes" id="UP000305654">
    <property type="component" value="Unassembled WGS sequence"/>
</dbReference>
<organism evidence="2 3">
    <name type="scientific">Lichenicoccus roseus</name>
    <dbReference type="NCBI Taxonomy" id="2683649"/>
    <lineage>
        <taxon>Bacteria</taxon>
        <taxon>Pseudomonadati</taxon>
        <taxon>Pseudomonadota</taxon>
        <taxon>Alphaproteobacteria</taxon>
        <taxon>Acetobacterales</taxon>
        <taxon>Acetobacteraceae</taxon>
        <taxon>Lichenicoccus</taxon>
    </lineage>
</organism>
<dbReference type="InterPro" id="IPR005232">
    <property type="entry name" value="LarE"/>
</dbReference>
<proteinExistence type="predicted"/>
<accession>A0A5R9J3Q9</accession>
<dbReference type="EMBL" id="VCDI01000004">
    <property type="protein sequence ID" value="TLU72265.1"/>
    <property type="molecule type" value="Genomic_DNA"/>
</dbReference>
<dbReference type="SUPFAM" id="SSF52402">
    <property type="entry name" value="Adenine nucleotide alpha hydrolases-like"/>
    <property type="match status" value="1"/>
</dbReference>
<feature type="active site" description="Nucleophile and sulfur donor" evidence="1">
    <location>
        <position position="168"/>
    </location>
</feature>
<keyword evidence="3" id="KW-1185">Reference proteome</keyword>